<reference evidence="6" key="1">
    <citation type="submission" date="2021-09" db="EMBL/GenBank/DDBJ databases">
        <authorList>
            <consortium name="Pathogen Informatics"/>
        </authorList>
    </citation>
    <scope>NUCLEOTIDE SEQUENCE</scope>
</reference>
<accession>A0A8J2M2M0</accession>
<evidence type="ECO:0000256" key="2">
    <source>
        <dbReference type="ARBA" id="ARBA00022692"/>
    </source>
</evidence>
<evidence type="ECO:0000256" key="1">
    <source>
        <dbReference type="ARBA" id="ARBA00004141"/>
    </source>
</evidence>
<sequence length="497" mass="56975">MNGNRNGQCAQICLLFYTVLFWITGLALIFLSLWTLLDPRRNYVLDLVDFSEDDPLLRGSTYLALVTGSVTMIIGFIGCCGTIKKSLCLLITFVICLLMLFFADVTIACLALFYRNKFVGNELSVYLTKLTHDRYYRLYWVTPLVDTIQYYFLTSDFDQKLQSLIRENYGINPSIEYNAKITSLIDRLQFNEQCCGSVDYGEWSSSRWRTSYWRGVDLLQQRSQFSFDVVPSTCCVQLTGATAMNPVARSSARCQQFQANKLWRHQTQQCCGATGPHNYHDSFWYKTNTERGTISFVPQSCCKQMQEARAWFIKPVDQMCSSYNYYTSAFNNSVNVQRDNLSGIIAMKKQMFGKKERIAFKRMTAEGGANYWDMLMVRTIMITDGVDYKISTVLSDWFMMLDGDAQEARRCIKQASPMLTGSRELAEHWATYFLCFNAASSFCSQFGCHEKLLNWLTVHTIIFVSVGLSFAAFQLIGICIALSLSQHVHGFYYYIAV</sequence>
<comment type="caution">
    <text evidence="6">The sequence shown here is derived from an EMBL/GenBank/DDBJ whole genome shotgun (WGS) entry which is preliminary data.</text>
</comment>
<dbReference type="Pfam" id="PF00335">
    <property type="entry name" value="Tetraspanin"/>
    <property type="match status" value="1"/>
</dbReference>
<feature type="transmembrane region" description="Helical" evidence="5">
    <location>
        <begin position="12"/>
        <end position="37"/>
    </location>
</feature>
<gene>
    <name evidence="6" type="ORF">CJOHNSTONI_LOCUS4334</name>
</gene>
<dbReference type="PANTHER" id="PTHR19282:SF555">
    <property type="entry name" value="TETRASPANIN-2A"/>
    <property type="match status" value="1"/>
</dbReference>
<evidence type="ECO:0000313" key="6">
    <source>
        <dbReference type="EMBL" id="CAG9534175.1"/>
    </source>
</evidence>
<keyword evidence="4 5" id="KW-0472">Membrane</keyword>
<dbReference type="Proteomes" id="UP000746747">
    <property type="component" value="Unassembled WGS sequence"/>
</dbReference>
<protein>
    <recommendedName>
        <fullName evidence="8">Tetraspanin</fullName>
    </recommendedName>
</protein>
<evidence type="ECO:0000313" key="7">
    <source>
        <dbReference type="Proteomes" id="UP000746747"/>
    </source>
</evidence>
<name>A0A8J2M2M0_9BILA</name>
<dbReference type="PANTHER" id="PTHR19282">
    <property type="entry name" value="TETRASPANIN"/>
    <property type="match status" value="1"/>
</dbReference>
<evidence type="ECO:0000256" key="4">
    <source>
        <dbReference type="ARBA" id="ARBA00023136"/>
    </source>
</evidence>
<dbReference type="EMBL" id="CAKAEH010001292">
    <property type="protein sequence ID" value="CAG9534175.1"/>
    <property type="molecule type" value="Genomic_DNA"/>
</dbReference>
<dbReference type="InterPro" id="IPR018499">
    <property type="entry name" value="Tetraspanin/Peripherin"/>
</dbReference>
<dbReference type="PRINTS" id="PR00259">
    <property type="entry name" value="TMFOUR"/>
</dbReference>
<dbReference type="InterPro" id="IPR008952">
    <property type="entry name" value="Tetraspanin_EC2_sf"/>
</dbReference>
<dbReference type="OrthoDB" id="10033535at2759"/>
<evidence type="ECO:0008006" key="8">
    <source>
        <dbReference type="Google" id="ProtNLM"/>
    </source>
</evidence>
<dbReference type="GO" id="GO:0005886">
    <property type="term" value="C:plasma membrane"/>
    <property type="evidence" value="ECO:0007669"/>
    <property type="project" value="TreeGrafter"/>
</dbReference>
<dbReference type="AlphaFoldDB" id="A0A8J2M2M0"/>
<feature type="transmembrane region" description="Helical" evidence="5">
    <location>
        <begin position="57"/>
        <end position="80"/>
    </location>
</feature>
<feature type="transmembrane region" description="Helical" evidence="5">
    <location>
        <begin position="461"/>
        <end position="484"/>
    </location>
</feature>
<organism evidence="6 7">
    <name type="scientific">Cercopithifilaria johnstoni</name>
    <dbReference type="NCBI Taxonomy" id="2874296"/>
    <lineage>
        <taxon>Eukaryota</taxon>
        <taxon>Metazoa</taxon>
        <taxon>Ecdysozoa</taxon>
        <taxon>Nematoda</taxon>
        <taxon>Chromadorea</taxon>
        <taxon>Rhabditida</taxon>
        <taxon>Spirurina</taxon>
        <taxon>Spiruromorpha</taxon>
        <taxon>Filarioidea</taxon>
        <taxon>Onchocercidae</taxon>
        <taxon>Cercopithifilaria</taxon>
    </lineage>
</organism>
<evidence type="ECO:0000256" key="5">
    <source>
        <dbReference type="SAM" id="Phobius"/>
    </source>
</evidence>
<keyword evidence="3 5" id="KW-1133">Transmembrane helix</keyword>
<feature type="transmembrane region" description="Helical" evidence="5">
    <location>
        <begin position="87"/>
        <end position="114"/>
    </location>
</feature>
<dbReference type="Gene3D" id="1.10.1450.10">
    <property type="entry name" value="Tetraspanin"/>
    <property type="match status" value="1"/>
</dbReference>
<dbReference type="SUPFAM" id="SSF48652">
    <property type="entry name" value="Tetraspanin"/>
    <property type="match status" value="1"/>
</dbReference>
<proteinExistence type="predicted"/>
<keyword evidence="2 5" id="KW-0812">Transmembrane</keyword>
<comment type="subcellular location">
    <subcellularLocation>
        <location evidence="1">Membrane</location>
        <topology evidence="1">Multi-pass membrane protein</topology>
    </subcellularLocation>
</comment>
<keyword evidence="7" id="KW-1185">Reference proteome</keyword>
<evidence type="ECO:0000256" key="3">
    <source>
        <dbReference type="ARBA" id="ARBA00022989"/>
    </source>
</evidence>